<dbReference type="EMBL" id="JAAMPC010000010">
    <property type="protein sequence ID" value="KAG2287376.1"/>
    <property type="molecule type" value="Genomic_DNA"/>
</dbReference>
<dbReference type="Proteomes" id="UP000886595">
    <property type="component" value="Unassembled WGS sequence"/>
</dbReference>
<dbReference type="AlphaFoldDB" id="A0A8X7USW4"/>
<protein>
    <submittedName>
        <fullName evidence="1">Uncharacterized protein</fullName>
    </submittedName>
</protein>
<reference evidence="1 2" key="1">
    <citation type="submission" date="2020-02" db="EMBL/GenBank/DDBJ databases">
        <authorList>
            <person name="Ma Q."/>
            <person name="Huang Y."/>
            <person name="Song X."/>
            <person name="Pei D."/>
        </authorList>
    </citation>
    <scope>NUCLEOTIDE SEQUENCE [LARGE SCALE GENOMIC DNA]</scope>
    <source>
        <strain evidence="1">Sxm20200214</strain>
        <tissue evidence="1">Leaf</tissue>
    </source>
</reference>
<keyword evidence="2" id="KW-1185">Reference proteome</keyword>
<evidence type="ECO:0000313" key="1">
    <source>
        <dbReference type="EMBL" id="KAG2287376.1"/>
    </source>
</evidence>
<name>A0A8X7USW4_BRACI</name>
<gene>
    <name evidence="1" type="ORF">Bca52824_046980</name>
</gene>
<organism evidence="1 2">
    <name type="scientific">Brassica carinata</name>
    <name type="common">Ethiopian mustard</name>
    <name type="synonym">Abyssinian cabbage</name>
    <dbReference type="NCBI Taxonomy" id="52824"/>
    <lineage>
        <taxon>Eukaryota</taxon>
        <taxon>Viridiplantae</taxon>
        <taxon>Streptophyta</taxon>
        <taxon>Embryophyta</taxon>
        <taxon>Tracheophyta</taxon>
        <taxon>Spermatophyta</taxon>
        <taxon>Magnoliopsida</taxon>
        <taxon>eudicotyledons</taxon>
        <taxon>Gunneridae</taxon>
        <taxon>Pentapetalae</taxon>
        <taxon>rosids</taxon>
        <taxon>malvids</taxon>
        <taxon>Brassicales</taxon>
        <taxon>Brassicaceae</taxon>
        <taxon>Brassiceae</taxon>
        <taxon>Brassica</taxon>
    </lineage>
</organism>
<accession>A0A8X7USW4</accession>
<sequence>MGRRSSESIDEWTELRRKLHEIHQRCQSSIRGSLHKTIKRVSQHREEEGDLHWGINDEQPYVFSTREDHLQNKIEIFGEPVFDIYKDEQTNVFDHEELSLKREEFHTEAIYSGVSTFDVEYEKHNDNVHQDMDFMGSQSIEDINLAPGEYIEVRENTSEHKN</sequence>
<proteinExistence type="predicted"/>
<evidence type="ECO:0000313" key="2">
    <source>
        <dbReference type="Proteomes" id="UP000886595"/>
    </source>
</evidence>
<comment type="caution">
    <text evidence="1">The sequence shown here is derived from an EMBL/GenBank/DDBJ whole genome shotgun (WGS) entry which is preliminary data.</text>
</comment>